<evidence type="ECO:0000313" key="1">
    <source>
        <dbReference type="EMBL" id="KAA8576500.1"/>
    </source>
</evidence>
<protein>
    <submittedName>
        <fullName evidence="1">Uncharacterized protein</fullName>
    </submittedName>
</protein>
<proteinExistence type="predicted"/>
<organism evidence="1 2">
    <name type="scientific">Monilinia fructicola</name>
    <name type="common">Brown rot fungus</name>
    <name type="synonym">Ciboria fructicola</name>
    <dbReference type="NCBI Taxonomy" id="38448"/>
    <lineage>
        <taxon>Eukaryota</taxon>
        <taxon>Fungi</taxon>
        <taxon>Dikarya</taxon>
        <taxon>Ascomycota</taxon>
        <taxon>Pezizomycotina</taxon>
        <taxon>Leotiomycetes</taxon>
        <taxon>Helotiales</taxon>
        <taxon>Sclerotiniaceae</taxon>
        <taxon>Monilinia</taxon>
    </lineage>
</organism>
<sequence length="69" mass="8110">MVYHLIDKYLSRVSTCFRCQFQTIAMNFLLRIRLFILKVRKLGECIYLSIGISARALMSSLRPPKNRQS</sequence>
<dbReference type="Proteomes" id="UP000322873">
    <property type="component" value="Unassembled WGS sequence"/>
</dbReference>
<dbReference type="AlphaFoldDB" id="A0A5M9K6F2"/>
<dbReference type="EMBL" id="VICG01000001">
    <property type="protein sequence ID" value="KAA8576500.1"/>
    <property type="molecule type" value="Genomic_DNA"/>
</dbReference>
<reference evidence="1 2" key="1">
    <citation type="submission" date="2019-06" db="EMBL/GenBank/DDBJ databases">
        <title>Genome Sequence of the Brown Rot Fungal Pathogen Monilinia fructicola.</title>
        <authorList>
            <person name="De Miccolis Angelini R.M."/>
            <person name="Landi L."/>
            <person name="Abate D."/>
            <person name="Pollastro S."/>
            <person name="Romanazzi G."/>
            <person name="Faretra F."/>
        </authorList>
    </citation>
    <scope>NUCLEOTIDE SEQUENCE [LARGE SCALE GENOMIC DNA]</scope>
    <source>
        <strain evidence="1 2">Mfrc123</strain>
    </source>
</reference>
<comment type="caution">
    <text evidence="1">The sequence shown here is derived from an EMBL/GenBank/DDBJ whole genome shotgun (WGS) entry which is preliminary data.</text>
</comment>
<keyword evidence="2" id="KW-1185">Reference proteome</keyword>
<gene>
    <name evidence="1" type="ORF">EYC84_006611</name>
</gene>
<name>A0A5M9K6F2_MONFR</name>
<accession>A0A5M9K6F2</accession>
<evidence type="ECO:0000313" key="2">
    <source>
        <dbReference type="Proteomes" id="UP000322873"/>
    </source>
</evidence>